<keyword evidence="2" id="KW-0436">Ligase</keyword>
<dbReference type="GO" id="GO:0050567">
    <property type="term" value="F:glutaminyl-tRNA synthase (glutamine-hydrolyzing) activity"/>
    <property type="evidence" value="ECO:0007669"/>
    <property type="project" value="UniProtKB-EC"/>
</dbReference>
<dbReference type="PANTHER" id="PTHR11895">
    <property type="entry name" value="TRANSAMIDASE"/>
    <property type="match status" value="1"/>
</dbReference>
<dbReference type="EC" id="6.3.5.7" evidence="2"/>
<sequence>MTQAFEALDALAIADLVRRGEVSAQEVLETTLSTIAARNPGLNAIVTPLYDEARKAVDAGLPDGPFSGVPFVIKDLVVSLAGVPSTAASRLCINNIPTADSEIVRRHRRAGLVIVGKTNSSEFGLQAVTEPDLNGPTNNPWNLAHSPGGSSGGSAACVAAGLVPMGHATDGGGSIRIPAACCGLFGLKPTRARITAGPEGGEGLAGLAMQHAVTRSVRDSAALLDATAGPMAGDPYFPAPPDQPYLQAAGRDPGRLKIAFSTRAPNGAHIDPQCVQATLAAARLCESLGHDVVEAEPEFDIEAAQSCFLSIFQANTMANIARITGSGLPRDGLIEPLTRAVAERGQAMTASSYIHAVQTMHRESRRIAGFFTRYHLWLTPTLATPAPLTGYFSNGETDVEQWLEKLLAFSPFTFLSNVTGQPAMSVPLGQSSEGLPIGCHFAAPYGEEQLLFSLAGQLERASPWKDKKPRLVLA</sequence>
<name>A0A3B0S2E5_9ZZZZ</name>
<dbReference type="InterPro" id="IPR020556">
    <property type="entry name" value="Amidase_CS"/>
</dbReference>
<organism evidence="2">
    <name type="scientific">hydrothermal vent metagenome</name>
    <dbReference type="NCBI Taxonomy" id="652676"/>
    <lineage>
        <taxon>unclassified sequences</taxon>
        <taxon>metagenomes</taxon>
        <taxon>ecological metagenomes</taxon>
    </lineage>
</organism>
<evidence type="ECO:0000259" key="1">
    <source>
        <dbReference type="Pfam" id="PF01425"/>
    </source>
</evidence>
<dbReference type="PROSITE" id="PS00571">
    <property type="entry name" value="AMIDASES"/>
    <property type="match status" value="1"/>
</dbReference>
<gene>
    <name evidence="2" type="ORF">MNBD_ALPHA04-2323</name>
</gene>
<dbReference type="Gene3D" id="3.90.1300.10">
    <property type="entry name" value="Amidase signature (AS) domain"/>
    <property type="match status" value="1"/>
</dbReference>
<dbReference type="EC" id="6.3.5.6" evidence="2"/>
<dbReference type="Pfam" id="PF01425">
    <property type="entry name" value="Amidase"/>
    <property type="match status" value="1"/>
</dbReference>
<dbReference type="InterPro" id="IPR023631">
    <property type="entry name" value="Amidase_dom"/>
</dbReference>
<dbReference type="PANTHER" id="PTHR11895:SF7">
    <property type="entry name" value="GLUTAMYL-TRNA(GLN) AMIDOTRANSFERASE SUBUNIT A, MITOCHONDRIAL"/>
    <property type="match status" value="1"/>
</dbReference>
<protein>
    <submittedName>
        <fullName evidence="2">Aspartyl-tRNA(Asn) amidotransferase subunit A @ Glutamyl-tRNA(Gln) amidotransferase subunit A</fullName>
        <ecNumber evidence="2">6.3.5.6</ecNumber>
        <ecNumber evidence="2">6.3.5.7</ecNumber>
    </submittedName>
</protein>
<dbReference type="InterPro" id="IPR036928">
    <property type="entry name" value="AS_sf"/>
</dbReference>
<proteinExistence type="predicted"/>
<reference evidence="2" key="1">
    <citation type="submission" date="2018-06" db="EMBL/GenBank/DDBJ databases">
        <authorList>
            <person name="Zhirakovskaya E."/>
        </authorList>
    </citation>
    <scope>NUCLEOTIDE SEQUENCE</scope>
</reference>
<dbReference type="SUPFAM" id="SSF75304">
    <property type="entry name" value="Amidase signature (AS) enzymes"/>
    <property type="match status" value="1"/>
</dbReference>
<dbReference type="AlphaFoldDB" id="A0A3B0S2E5"/>
<dbReference type="GO" id="GO:0016740">
    <property type="term" value="F:transferase activity"/>
    <property type="evidence" value="ECO:0007669"/>
    <property type="project" value="UniProtKB-KW"/>
</dbReference>
<feature type="domain" description="Amidase" evidence="1">
    <location>
        <begin position="26"/>
        <end position="451"/>
    </location>
</feature>
<dbReference type="GO" id="GO:0050566">
    <property type="term" value="F:asparaginyl-tRNA synthase (glutamine-hydrolyzing) activity"/>
    <property type="evidence" value="ECO:0007669"/>
    <property type="project" value="UniProtKB-EC"/>
</dbReference>
<dbReference type="EMBL" id="UOEF01000303">
    <property type="protein sequence ID" value="VAW00415.1"/>
    <property type="molecule type" value="Genomic_DNA"/>
</dbReference>
<accession>A0A3B0S2E5</accession>
<keyword evidence="2" id="KW-0808">Transferase</keyword>
<evidence type="ECO:0000313" key="2">
    <source>
        <dbReference type="EMBL" id="VAW00415.1"/>
    </source>
</evidence>
<dbReference type="InterPro" id="IPR000120">
    <property type="entry name" value="Amidase"/>
</dbReference>